<reference evidence="2" key="1">
    <citation type="journal article" date="2013" name="Proc. Natl. Acad. Sci. U.S.A.">
        <title>Improving the coverage of the cyanobacterial phylum using diversity-driven genome sequencing.</title>
        <authorList>
            <person name="Shih P.M."/>
            <person name="Wu D."/>
            <person name="Latifi A."/>
            <person name="Axen S.D."/>
            <person name="Fewer D.P."/>
            <person name="Talla E."/>
            <person name="Calteau A."/>
            <person name="Cai F."/>
            <person name="Tandeau de Marsac N."/>
            <person name="Rippka R."/>
            <person name="Herdman M."/>
            <person name="Sivonen K."/>
            <person name="Coursin T."/>
            <person name="Laurent T."/>
            <person name="Goodwin L."/>
            <person name="Nolan M."/>
            <person name="Davenport K.W."/>
            <person name="Han C.S."/>
            <person name="Rubin E.M."/>
            <person name="Eisen J.A."/>
            <person name="Woyke T."/>
            <person name="Gugger M."/>
            <person name="Kerfeld C.A."/>
        </authorList>
    </citation>
    <scope>NUCLEOTIDE SEQUENCE [LARGE SCALE GENOMIC DNA]</scope>
    <source>
        <strain evidence="2">ATCC 27899 / PCC 7122</strain>
    </source>
</reference>
<keyword evidence="2" id="KW-1185">Reference proteome</keyword>
<dbReference type="EMBL" id="CP003659">
    <property type="protein sequence ID" value="AFZ60832.1"/>
    <property type="molecule type" value="Genomic_DNA"/>
</dbReference>
<organism evidence="1 2">
    <name type="scientific">Anabaena cylindrica (strain ATCC 27899 / PCC 7122)</name>
    <dbReference type="NCBI Taxonomy" id="272123"/>
    <lineage>
        <taxon>Bacteria</taxon>
        <taxon>Bacillati</taxon>
        <taxon>Cyanobacteriota</taxon>
        <taxon>Cyanophyceae</taxon>
        <taxon>Nostocales</taxon>
        <taxon>Nostocaceae</taxon>
        <taxon>Anabaena</taxon>
    </lineage>
</organism>
<gene>
    <name evidence="1" type="ordered locus">Anacy_5520</name>
</gene>
<name>K9ZQL5_ANACC</name>
<dbReference type="HOGENOM" id="CLU_2696411_0_0_3"/>
<protein>
    <submittedName>
        <fullName evidence="1">Uncharacterized protein</fullName>
    </submittedName>
</protein>
<dbReference type="KEGG" id="acy:Anacy_5520"/>
<sequence>MNLQQLADSYENKSAIYLDHAISLEELLQVEKDAEARILLREAIGYLQGASSHAYGEHLIKQGQANIERAFNL</sequence>
<dbReference type="PATRIC" id="fig|272123.3.peg.5975"/>
<accession>K9ZQL5</accession>
<dbReference type="AlphaFoldDB" id="K9ZQL5"/>
<evidence type="ECO:0000313" key="2">
    <source>
        <dbReference type="Proteomes" id="UP000010474"/>
    </source>
</evidence>
<dbReference type="RefSeq" id="WP_015217444.1">
    <property type="nucleotide sequence ID" value="NC_019771.1"/>
</dbReference>
<evidence type="ECO:0000313" key="1">
    <source>
        <dbReference type="EMBL" id="AFZ60832.1"/>
    </source>
</evidence>
<proteinExistence type="predicted"/>
<dbReference type="Proteomes" id="UP000010474">
    <property type="component" value="Chromosome"/>
</dbReference>